<reference evidence="6 7" key="1">
    <citation type="submission" date="2024-01" db="EMBL/GenBank/DDBJ databases">
        <title>Complete genome of Cladobotryum mycophilum ATHUM6906.</title>
        <authorList>
            <person name="Christinaki A.C."/>
            <person name="Myridakis A.I."/>
            <person name="Kouvelis V.N."/>
        </authorList>
    </citation>
    <scope>NUCLEOTIDE SEQUENCE [LARGE SCALE GENOMIC DNA]</scope>
    <source>
        <strain evidence="6 7">ATHUM6906</strain>
    </source>
</reference>
<dbReference type="Gene3D" id="3.40.50.12780">
    <property type="entry name" value="N-terminal domain of ligase-like"/>
    <property type="match status" value="2"/>
</dbReference>
<dbReference type="InterPro" id="IPR009081">
    <property type="entry name" value="PP-bd_ACP"/>
</dbReference>
<dbReference type="CDD" id="cd05918">
    <property type="entry name" value="A_NRPS_SidN3_like"/>
    <property type="match status" value="2"/>
</dbReference>
<evidence type="ECO:0000256" key="2">
    <source>
        <dbReference type="ARBA" id="ARBA00022553"/>
    </source>
</evidence>
<dbReference type="Pfam" id="PF00668">
    <property type="entry name" value="Condensation"/>
    <property type="match status" value="2"/>
</dbReference>
<keyword evidence="3" id="KW-0436">Ligase</keyword>
<dbReference type="InterPro" id="IPR045851">
    <property type="entry name" value="AMP-bd_C_sf"/>
</dbReference>
<dbReference type="SUPFAM" id="SSF52777">
    <property type="entry name" value="CoA-dependent acyltransferases"/>
    <property type="match status" value="4"/>
</dbReference>
<dbReference type="CDD" id="cd19545">
    <property type="entry name" value="FUM14_C_NRPS-like"/>
    <property type="match status" value="1"/>
</dbReference>
<evidence type="ECO:0000313" key="7">
    <source>
        <dbReference type="Proteomes" id="UP001338125"/>
    </source>
</evidence>
<dbReference type="EMBL" id="JAVFKD010000014">
    <property type="protein sequence ID" value="KAK5991643.1"/>
    <property type="molecule type" value="Genomic_DNA"/>
</dbReference>
<evidence type="ECO:0000313" key="6">
    <source>
        <dbReference type="EMBL" id="KAK5991643.1"/>
    </source>
</evidence>
<comment type="caution">
    <text evidence="6">The sequence shown here is derived from an EMBL/GenBank/DDBJ whole genome shotgun (WGS) entry which is preliminary data.</text>
</comment>
<dbReference type="Pfam" id="PF00550">
    <property type="entry name" value="PP-binding"/>
    <property type="match status" value="2"/>
</dbReference>
<gene>
    <name evidence="6" type="ORF">PT974_09928</name>
</gene>
<dbReference type="NCBIfam" id="TIGR01733">
    <property type="entry name" value="AA-adenyl-dom"/>
    <property type="match status" value="1"/>
</dbReference>
<dbReference type="InterPro" id="IPR000873">
    <property type="entry name" value="AMP-dep_synth/lig_dom"/>
</dbReference>
<dbReference type="PROSITE" id="PS00012">
    <property type="entry name" value="PHOSPHOPANTETHEINE"/>
    <property type="match status" value="2"/>
</dbReference>
<dbReference type="Gene3D" id="3.30.300.30">
    <property type="match status" value="2"/>
</dbReference>
<organism evidence="6 7">
    <name type="scientific">Cladobotryum mycophilum</name>
    <dbReference type="NCBI Taxonomy" id="491253"/>
    <lineage>
        <taxon>Eukaryota</taxon>
        <taxon>Fungi</taxon>
        <taxon>Dikarya</taxon>
        <taxon>Ascomycota</taxon>
        <taxon>Pezizomycotina</taxon>
        <taxon>Sordariomycetes</taxon>
        <taxon>Hypocreomycetidae</taxon>
        <taxon>Hypocreales</taxon>
        <taxon>Hypocreaceae</taxon>
        <taxon>Cladobotryum</taxon>
    </lineage>
</organism>
<dbReference type="Gene3D" id="3.30.559.10">
    <property type="entry name" value="Chloramphenicol acetyltransferase-like domain"/>
    <property type="match status" value="2"/>
</dbReference>
<evidence type="ECO:0000256" key="3">
    <source>
        <dbReference type="ARBA" id="ARBA00022598"/>
    </source>
</evidence>
<accession>A0ABR0SHK0</accession>
<protein>
    <submittedName>
        <fullName evidence="6">Nonribosomal peptide synthetase dtxS1</fullName>
    </submittedName>
</protein>
<dbReference type="InterPro" id="IPR006162">
    <property type="entry name" value="Ppantetheine_attach_site"/>
</dbReference>
<proteinExistence type="inferred from homology"/>
<dbReference type="PROSITE" id="PS50075">
    <property type="entry name" value="CARRIER"/>
    <property type="match status" value="2"/>
</dbReference>
<evidence type="ECO:0000259" key="5">
    <source>
        <dbReference type="PROSITE" id="PS50075"/>
    </source>
</evidence>
<dbReference type="InterPro" id="IPR042099">
    <property type="entry name" value="ANL_N_sf"/>
</dbReference>
<dbReference type="InterPro" id="IPR023213">
    <property type="entry name" value="CAT-like_dom_sf"/>
</dbReference>
<dbReference type="InterPro" id="IPR020806">
    <property type="entry name" value="PKS_PP-bd"/>
</dbReference>
<dbReference type="SUPFAM" id="SSF56801">
    <property type="entry name" value="Acetyl-CoA synthetase-like"/>
    <property type="match status" value="2"/>
</dbReference>
<dbReference type="PROSITE" id="PS00455">
    <property type="entry name" value="AMP_BINDING"/>
    <property type="match status" value="2"/>
</dbReference>
<dbReference type="InterPro" id="IPR036736">
    <property type="entry name" value="ACP-like_sf"/>
</dbReference>
<feature type="domain" description="Carrier" evidence="5">
    <location>
        <begin position="1670"/>
        <end position="1746"/>
    </location>
</feature>
<dbReference type="InterPro" id="IPR001242">
    <property type="entry name" value="Condensation_dom"/>
</dbReference>
<dbReference type="SMART" id="SM00823">
    <property type="entry name" value="PKS_PP"/>
    <property type="match status" value="2"/>
</dbReference>
<name>A0ABR0SHK0_9HYPO</name>
<dbReference type="PANTHER" id="PTHR45527">
    <property type="entry name" value="NONRIBOSOMAL PEPTIDE SYNTHETASE"/>
    <property type="match status" value="1"/>
</dbReference>
<comment type="similarity">
    <text evidence="4">Belongs to the NRP synthetase family.</text>
</comment>
<dbReference type="Gene3D" id="3.30.559.30">
    <property type="entry name" value="Nonribosomal peptide synthetase, condensation domain"/>
    <property type="match status" value="2"/>
</dbReference>
<keyword evidence="7" id="KW-1185">Reference proteome</keyword>
<dbReference type="Proteomes" id="UP001338125">
    <property type="component" value="Unassembled WGS sequence"/>
</dbReference>
<sequence length="2221" mass="244603">MNTEQDLARIWRWNATVPEAVDVCVHNLIAKQWNQSPEASPAVCAWDGQLTYGELDSLSTQLSHQLIELGVAPEVVVPLLFEKSMWVPVAMLAVMKAGGASCLLDVTQPETRLRALVTAIQAPVVLCSAQSAGLVDSLFNSSSDGPIALTIDKKYWEQLPLASAQLTTPATTVQPDNALYVVFTSGSTGMPKGVVITHANFSSALVHQGAALEFTKSSRVLDLASYAFDAAWYNALHTFYAGGCLCIPSEQERQNDLLGCIRRLQPNFINMTPKLSQFLDAESLRGLDIIELAGEQADPRQVMRLRQAGRTKVRFAYGPAEASILSTVSTETAPYTNIGTGLGVRTWIVDTADSHTLAPVGSIGELWIEGPLVGRGYLNDQEKTASAFVTDPPWLLNGAPGFPGRRGRLYRTGDLVRYSEEDEQHGSLVFVGRRDAQVKIHGQRVELGEIEQQILAGLDHKLYEDFQVVVQMIRPRGSDNHTLLVAFVQAVDVPAVVTQLQYTLPYQLPKYAIPSIYIPVDHMPVGPTGKTDRRRLRELGDSLSLEELTRSNLARSSRWREPETADEIRLQALWASVLGVQVDSIGAEDSFLQIGGDSIMAMRLVAKAWEERINFTVADVFTYPRLCDLAVAINKTLPPKEDDDLVIAPFSLLRSEEDETELRHAASRLCNLEPSQVEDIFPCTPLQEGLISLTAKNAGDGGTNGSYVVQSVVELKFTTDVDRFKAAWEVVVAKEPILRTRIVDLGQQHSLVQVVVAHDSVEWITEPTKAGSMGLGTPLTRFELVVNDTEKLFVCTMHHAVCDGWSWPLLLEKLEKVYLEGEETLLQPSPPFQVFVKNIQDTIEPAADLWRQQLEGTEAQPFPRLPSLNYQPKADSHKVHNITGFHWPTATSNATPSTLIRAAWSILSAQYTGLDDIIFGATVSGRQAAVPGIERMTGPTIVTVPVRVVLNRQETVKDMLARIQQQATEMTAIEQMGLQSIRRLSEDAQRACQFGTLMIIQPAASKKKSTLFVKKEDGSYRGAGDWDLAAFNSNALLLECRLLEQDQQHGEAIQIRASFDSAVLDLKQIERMLQQLEHVLRQLCLPSNDSKELGELNLACGQDLQDIWTWNKSIPKGVDECVHHLVTEMGKIRPDAPAICAWDGNLTYAELETLSSRLGHHLATLGVGPETIVPLCFEKSMWVPVAMLGVLKAGGAFTFLPPSVPRERLATIVESIKPLVAMTNPQHATFFPNIKVVSPMEILSQAASGQDFQRTNHSDVNPSSMAVVIFTSGTTGTPKGIMLDHRCLSTTARFMGRDSNVGPETRVFQFSSYLFDMGIHEAFIALVAGSCLCIPSEFDRENNLSASLTKFLANWIFLTPSVARAIPTDSIPTLETLVFGGEALMEADVTRWAGHKMEMFNFYGPAESPFSTAAIVSSIVSWRGSPIGFGAAVNCWVIERGSTADLSQLALVGAVGELVVEGPIVMKGYHKNAEKTAAVLIDDPSWLARPSYPGQNSIAGRRGRLLRTGDLVQQSLDGSLTYLGRDDVQVKIRGQRVDLGDVEHHVHRNLNLPPSSAANARVVAEVILTPRGDKQVNTATLVAFVQDGSSGDDSVREDEAQLLDPVLMTGLGRLSEALPRYMIPTVYISIAKIPITTGGKINRAKLRNIGLAFITRNSDLSMNIRPSRRQPSTPAEKQLQKLWASILEDEALDIGADDSFIQVGGDSIAAMRLVAAARRQGLFLTVADVFRRPRLSDMATVVVERAEKTAELVKIVKPFSLLRECGTTDDFDTFIHRNIAPQLVSKASGSVLDAFPVTYWQASCIGLALQTPPRQLNHFFVDIPGKTPAQVAKICDTLWKSHDILRILFVRSGDEYLQILQEHIQPKIFHHSTKGSLKRLTTKICEEDLRHPVVLGLPFTRFYICSGSTEKSVRLIIRLSHAQYDATSLMHMLRSIEALLHDEPQTPSTGMSALIQHAQKNKDSCLPFWRNLLQGSNLTRLQQMPSIHPSNSISGSLPVYVRKLVPKLCPTGDFTPATIFTSACAAFLMSTVKSSDVTFGRLVSGRAMLPVHLRSSVIGPTLNIIPVRVRKGSTEEGKDEHSLSSISTKKQQRQHCALLQSVHEQYVDSLPFDTISFDDLKAHCATEDWPQEARSFGCVTQYQDMGDVIEGSGYRLESYEDSREGVKIMMEDNIIVISAKPAGNNSLVLELAASRRYYTEHLVQQWAERLAVILGEFYASD</sequence>
<feature type="domain" description="Carrier" evidence="5">
    <location>
        <begin position="561"/>
        <end position="637"/>
    </location>
</feature>
<dbReference type="Pfam" id="PF00501">
    <property type="entry name" value="AMP-binding"/>
    <property type="match status" value="2"/>
</dbReference>
<evidence type="ECO:0000256" key="4">
    <source>
        <dbReference type="ARBA" id="ARBA00029454"/>
    </source>
</evidence>
<keyword evidence="1" id="KW-0596">Phosphopantetheine</keyword>
<dbReference type="InterPro" id="IPR010071">
    <property type="entry name" value="AA_adenyl_dom"/>
</dbReference>
<keyword evidence="2" id="KW-0597">Phosphoprotein</keyword>
<dbReference type="PANTHER" id="PTHR45527:SF3">
    <property type="entry name" value="SIDEROPHORE SYNTHETASE (EUROFUNG)"/>
    <property type="match status" value="1"/>
</dbReference>
<evidence type="ECO:0000256" key="1">
    <source>
        <dbReference type="ARBA" id="ARBA00022450"/>
    </source>
</evidence>
<dbReference type="Gene3D" id="1.10.1200.10">
    <property type="entry name" value="ACP-like"/>
    <property type="match status" value="2"/>
</dbReference>
<dbReference type="SUPFAM" id="SSF47336">
    <property type="entry name" value="ACP-like"/>
    <property type="match status" value="2"/>
</dbReference>
<dbReference type="InterPro" id="IPR020845">
    <property type="entry name" value="AMP-binding_CS"/>
</dbReference>